<evidence type="ECO:0000259" key="3">
    <source>
        <dbReference type="Pfam" id="PF01648"/>
    </source>
</evidence>
<dbReference type="GO" id="GO:0005829">
    <property type="term" value="C:cytosol"/>
    <property type="evidence" value="ECO:0007669"/>
    <property type="project" value="TreeGrafter"/>
</dbReference>
<dbReference type="Gene3D" id="3.90.470.20">
    <property type="entry name" value="4'-phosphopantetheinyl transferase domain"/>
    <property type="match status" value="2"/>
</dbReference>
<proteinExistence type="inferred from homology"/>
<dbReference type="InterPro" id="IPR008278">
    <property type="entry name" value="4-PPantetheinyl_Trfase_dom"/>
</dbReference>
<dbReference type="PANTHER" id="PTHR12215:SF10">
    <property type="entry name" value="L-AMINOADIPATE-SEMIALDEHYDE DEHYDROGENASE-PHOSPHOPANTETHEINYL TRANSFERASE"/>
    <property type="match status" value="1"/>
</dbReference>
<organism evidence="5 6">
    <name type="scientific">Jiella flava</name>
    <dbReference type="NCBI Taxonomy" id="2816857"/>
    <lineage>
        <taxon>Bacteria</taxon>
        <taxon>Pseudomonadati</taxon>
        <taxon>Pseudomonadota</taxon>
        <taxon>Alphaproteobacteria</taxon>
        <taxon>Hyphomicrobiales</taxon>
        <taxon>Aurantimonadaceae</taxon>
        <taxon>Jiella</taxon>
    </lineage>
</organism>
<keyword evidence="6" id="KW-1185">Reference proteome</keyword>
<reference evidence="5" key="1">
    <citation type="submission" date="2021-03" db="EMBL/GenBank/DDBJ databases">
        <title>Whole genome sequence of Jiella sp. CQZ9-1.</title>
        <authorList>
            <person name="Tuo L."/>
        </authorList>
    </citation>
    <scope>NUCLEOTIDE SEQUENCE</scope>
    <source>
        <strain evidence="5">CQZ9-1</strain>
    </source>
</reference>
<dbReference type="Pfam" id="PF01648">
    <property type="entry name" value="ACPS"/>
    <property type="match status" value="1"/>
</dbReference>
<accession>A0A939FW00</accession>
<name>A0A939FW00_9HYPH</name>
<dbReference type="Pfam" id="PF22624">
    <property type="entry name" value="AASDHPPT_N"/>
    <property type="match status" value="1"/>
</dbReference>
<dbReference type="PANTHER" id="PTHR12215">
    <property type="entry name" value="PHOSPHOPANTETHEINE TRANSFERASE"/>
    <property type="match status" value="1"/>
</dbReference>
<keyword evidence="2 5" id="KW-0808">Transferase</keyword>
<evidence type="ECO:0000313" key="5">
    <source>
        <dbReference type="EMBL" id="MBO0661271.1"/>
    </source>
</evidence>
<gene>
    <name evidence="5" type="ORF">J1C48_01670</name>
</gene>
<protein>
    <submittedName>
        <fullName evidence="5">4'-phosphopantetheinyl transferase superfamily protein</fullName>
    </submittedName>
</protein>
<evidence type="ECO:0000259" key="4">
    <source>
        <dbReference type="Pfam" id="PF22624"/>
    </source>
</evidence>
<dbReference type="SUPFAM" id="SSF56214">
    <property type="entry name" value="4'-phosphopantetheinyl transferase"/>
    <property type="match status" value="2"/>
</dbReference>
<dbReference type="AlphaFoldDB" id="A0A939FW00"/>
<dbReference type="GO" id="GO:0019878">
    <property type="term" value="P:lysine biosynthetic process via aminoadipic acid"/>
    <property type="evidence" value="ECO:0007669"/>
    <property type="project" value="TreeGrafter"/>
</dbReference>
<dbReference type="InterPro" id="IPR050559">
    <property type="entry name" value="P-Pant_transferase_sf"/>
</dbReference>
<evidence type="ECO:0000256" key="1">
    <source>
        <dbReference type="ARBA" id="ARBA00010990"/>
    </source>
</evidence>
<comment type="similarity">
    <text evidence="1">Belongs to the P-Pant transferase superfamily. Gsp/Sfp/HetI/AcpT family.</text>
</comment>
<dbReference type="EMBL" id="JAFMPP010000001">
    <property type="protein sequence ID" value="MBO0661271.1"/>
    <property type="molecule type" value="Genomic_DNA"/>
</dbReference>
<evidence type="ECO:0000313" key="6">
    <source>
        <dbReference type="Proteomes" id="UP000664122"/>
    </source>
</evidence>
<evidence type="ECO:0000256" key="2">
    <source>
        <dbReference type="ARBA" id="ARBA00022679"/>
    </source>
</evidence>
<dbReference type="Proteomes" id="UP000664122">
    <property type="component" value="Unassembled WGS sequence"/>
</dbReference>
<dbReference type="InterPro" id="IPR037143">
    <property type="entry name" value="4-PPantetheinyl_Trfase_dom_sf"/>
</dbReference>
<dbReference type="GO" id="GO:0000287">
    <property type="term" value="F:magnesium ion binding"/>
    <property type="evidence" value="ECO:0007669"/>
    <property type="project" value="InterPro"/>
</dbReference>
<comment type="caution">
    <text evidence="5">The sequence shown here is derived from an EMBL/GenBank/DDBJ whole genome shotgun (WGS) entry which is preliminary data.</text>
</comment>
<feature type="domain" description="4'-phosphopantetheinyl transferase N-terminal" evidence="4">
    <location>
        <begin position="63"/>
        <end position="147"/>
    </location>
</feature>
<sequence length="303" mass="32987">MSDCDAQAAERRPPSLSTVEFQSAVTQSVANDSCPTNGCASDRDRVDVYLADPALATGETALAWLGLLSSTERARYDRFKVEGARREYLTGRALVRTTLSRHADCSPADWRFEANRYGRPAIAPDQAHAAPGLVFNLSHTRGLVALAIGRNCDLGVDVEWIDRQGRLADLCTRYFAPSETAFVHAAEDDELTDRFFTFWTLKEAYIKARGMGLALPLDGFAYDVSASEPTIRFEPTCPDDPSRWRFFARRIGASHRLALAMAVAGAGVVSVCFWQARPLVAKPEAFAEPAVRLAAPGAGTPSA</sequence>
<dbReference type="GO" id="GO:0008897">
    <property type="term" value="F:holo-[acyl-carrier-protein] synthase activity"/>
    <property type="evidence" value="ECO:0007669"/>
    <property type="project" value="InterPro"/>
</dbReference>
<feature type="domain" description="4'-phosphopantetheinyl transferase" evidence="3">
    <location>
        <begin position="154"/>
        <end position="259"/>
    </location>
</feature>
<dbReference type="InterPro" id="IPR055066">
    <property type="entry name" value="AASDHPPT_N"/>
</dbReference>